<gene>
    <name evidence="3" type="ORF">HSR121_0653</name>
</gene>
<feature type="transmembrane region" description="Helical" evidence="2">
    <location>
        <begin position="55"/>
        <end position="77"/>
    </location>
</feature>
<accession>A0A897MYE1</accession>
<proteinExistence type="predicted"/>
<dbReference type="PANTHER" id="PTHR33507">
    <property type="entry name" value="INNER MEMBRANE PROTEIN YBBJ"/>
    <property type="match status" value="1"/>
</dbReference>
<keyword evidence="2" id="KW-1133">Transmembrane helix</keyword>
<dbReference type="PANTHER" id="PTHR33507:SF3">
    <property type="entry name" value="INNER MEMBRANE PROTEIN YBBJ"/>
    <property type="match status" value="1"/>
</dbReference>
<evidence type="ECO:0000256" key="1">
    <source>
        <dbReference type="SAM" id="MobiDB-lite"/>
    </source>
</evidence>
<reference evidence="3" key="1">
    <citation type="submission" date="2020-11" db="EMBL/GenBank/DDBJ databases">
        <title>Carbohydrate-dependent, anaerobic sulfur respiration: A novel catabolism in halophilic archaea.</title>
        <authorList>
            <person name="Sorokin D.Y."/>
            <person name="Messina E."/>
            <person name="Smedile F."/>
            <person name="La Cono V."/>
            <person name="Hallsworth J.E."/>
            <person name="Yakimov M.M."/>
        </authorList>
    </citation>
    <scope>NUCLEOTIDE SEQUENCE</scope>
    <source>
        <strain evidence="3">HSR12-1</strain>
    </source>
</reference>
<dbReference type="GO" id="GO:0005886">
    <property type="term" value="C:plasma membrane"/>
    <property type="evidence" value="ECO:0007669"/>
    <property type="project" value="TreeGrafter"/>
</dbReference>
<feature type="transmembrane region" description="Helical" evidence="2">
    <location>
        <begin position="6"/>
        <end position="23"/>
    </location>
</feature>
<dbReference type="EMBL" id="CP064787">
    <property type="protein sequence ID" value="QSG05008.1"/>
    <property type="molecule type" value="Genomic_DNA"/>
</dbReference>
<evidence type="ECO:0000313" key="3">
    <source>
        <dbReference type="EMBL" id="QSG05008.1"/>
    </source>
</evidence>
<protein>
    <submittedName>
        <fullName evidence="3">Membrane protein</fullName>
    </submittedName>
</protein>
<dbReference type="Proteomes" id="UP000663525">
    <property type="component" value="Chromosome"/>
</dbReference>
<evidence type="ECO:0000256" key="2">
    <source>
        <dbReference type="SAM" id="Phobius"/>
    </source>
</evidence>
<name>A0A897MYE1_9EURY</name>
<dbReference type="RefSeq" id="WP_229114586.1">
    <property type="nucleotide sequence ID" value="NZ_CP064787.1"/>
</dbReference>
<sequence length="187" mass="19506">MVELLGIDMATLLLLAGAGLIIAEALAPGAHFIVLGIALLGAGLVGLALPGSLGLLATTVVLAATVMIIGGAALYGYREFDIYGGKGTAQTSDSESLRGQTGRVTERVTATGGEIKLDEGGFNPYYQARALDDDIDEGTQIIVVDPGGGNVLTVENFEAIEEDEIDRELARGREREDSDREQNVDTA</sequence>
<feature type="compositionally biased region" description="Basic and acidic residues" evidence="1">
    <location>
        <begin position="167"/>
        <end position="187"/>
    </location>
</feature>
<keyword evidence="2" id="KW-0472">Membrane</keyword>
<organism evidence="3 4">
    <name type="scientific">Halapricum desulfuricans</name>
    <dbReference type="NCBI Taxonomy" id="2841257"/>
    <lineage>
        <taxon>Archaea</taxon>
        <taxon>Methanobacteriati</taxon>
        <taxon>Methanobacteriota</taxon>
        <taxon>Stenosarchaea group</taxon>
        <taxon>Halobacteria</taxon>
        <taxon>Halobacteriales</taxon>
        <taxon>Haloarculaceae</taxon>
        <taxon>Halapricum</taxon>
    </lineage>
</organism>
<dbReference type="InterPro" id="IPR012340">
    <property type="entry name" value="NA-bd_OB-fold"/>
</dbReference>
<feature type="region of interest" description="Disordered" evidence="1">
    <location>
        <begin position="163"/>
        <end position="187"/>
    </location>
</feature>
<evidence type="ECO:0000313" key="4">
    <source>
        <dbReference type="Proteomes" id="UP000663525"/>
    </source>
</evidence>
<dbReference type="Gene3D" id="2.40.50.140">
    <property type="entry name" value="Nucleic acid-binding proteins"/>
    <property type="match status" value="1"/>
</dbReference>
<dbReference type="AlphaFoldDB" id="A0A897MYE1"/>
<keyword evidence="2" id="KW-0812">Transmembrane</keyword>
<dbReference type="GeneID" id="68854297"/>
<dbReference type="InterPro" id="IPR052165">
    <property type="entry name" value="Membrane_assoc_protease"/>
</dbReference>
<feature type="transmembrane region" description="Helical" evidence="2">
    <location>
        <begin position="30"/>
        <end position="49"/>
    </location>
</feature>